<keyword evidence="3" id="KW-1185">Reference proteome</keyword>
<accession>A0AAV6VCB8</accession>
<dbReference type="AlphaFoldDB" id="A0AAV6VCB8"/>
<dbReference type="Proteomes" id="UP000827092">
    <property type="component" value="Unassembled WGS sequence"/>
</dbReference>
<feature type="compositionally biased region" description="Polar residues" evidence="1">
    <location>
        <begin position="430"/>
        <end position="444"/>
    </location>
</feature>
<feature type="region of interest" description="Disordered" evidence="1">
    <location>
        <begin position="425"/>
        <end position="444"/>
    </location>
</feature>
<feature type="compositionally biased region" description="Polar residues" evidence="1">
    <location>
        <begin position="73"/>
        <end position="91"/>
    </location>
</feature>
<organism evidence="2 3">
    <name type="scientific">Oedothorax gibbosus</name>
    <dbReference type="NCBI Taxonomy" id="931172"/>
    <lineage>
        <taxon>Eukaryota</taxon>
        <taxon>Metazoa</taxon>
        <taxon>Ecdysozoa</taxon>
        <taxon>Arthropoda</taxon>
        <taxon>Chelicerata</taxon>
        <taxon>Arachnida</taxon>
        <taxon>Araneae</taxon>
        <taxon>Araneomorphae</taxon>
        <taxon>Entelegynae</taxon>
        <taxon>Araneoidea</taxon>
        <taxon>Linyphiidae</taxon>
        <taxon>Erigoninae</taxon>
        <taxon>Oedothorax</taxon>
    </lineage>
</organism>
<feature type="compositionally biased region" description="Basic and acidic residues" evidence="1">
    <location>
        <begin position="109"/>
        <end position="118"/>
    </location>
</feature>
<evidence type="ECO:0000313" key="3">
    <source>
        <dbReference type="Proteomes" id="UP000827092"/>
    </source>
</evidence>
<proteinExistence type="predicted"/>
<name>A0AAV6VCB8_9ARAC</name>
<sequence>MTARLKDSQEGPSFTLPPHQSNYSKMPEPRNEWNPSTNTNLKFGRHRSQSSSCYSRLARQNDDLEGKKCGSQAYPNAATSRRNPENTIFKSNKTRPQDERSKIPILCGKNRDHLKEQTKTTYSNIPIDKIRKNVSIFSGNATPSPKLKSFENFGKQLNPGNLTSKPVNNTKCYKRMVSLIERLDQVCLLDDMHAGDSNISEYENPNATFKKYYLKSITNKKENSPVNHKILIKADSSLLKTAKKANLSAENNLVKRGSQLSKNATKLSKIQTTAKDKVIETKGTSKLIGAANKKNVLLKNKNDINNSPSFSKTTVDSIDYKTTYSTLSEASTSSSYFDETKNTFDLEEDIPSSEEYQVQFISTQMASTYNSNKLSVTTFPTKTKLRQIPIQMPSKIPWATSKLKYTKGILKEPINDLNDQKMSLDEAQATEPSSKQQISRQNQTKSYIYQSSRIPIAIEKLGTIQKSLKPMKNKKTDSSSSTTDHKYLTNQSTIANSGDVSCKDRANKKVSTWLQNLSDSEDKKKLYETREVNDVDDSDFKEFFQGDSMEQTESSSKIPTLSEHRNGKIAIEFGLDNRSCSSLPHSLEPTTKAHVKNRKSVVDSDMLMGKSNDSSIENEFFEAPIQKFMDVFNSAFSDIEYDDSIKYYV</sequence>
<evidence type="ECO:0000256" key="1">
    <source>
        <dbReference type="SAM" id="MobiDB-lite"/>
    </source>
</evidence>
<feature type="region of interest" description="Disordered" evidence="1">
    <location>
        <begin position="1"/>
        <end position="118"/>
    </location>
</feature>
<feature type="compositionally biased region" description="Basic and acidic residues" evidence="1">
    <location>
        <begin position="59"/>
        <end position="68"/>
    </location>
</feature>
<evidence type="ECO:0000313" key="2">
    <source>
        <dbReference type="EMBL" id="KAG8193629.1"/>
    </source>
</evidence>
<gene>
    <name evidence="2" type="ORF">JTE90_002887</name>
</gene>
<protein>
    <recommendedName>
        <fullName evidence="4">Exophilin 5</fullName>
    </recommendedName>
</protein>
<dbReference type="EMBL" id="JAFNEN010000117">
    <property type="protein sequence ID" value="KAG8193629.1"/>
    <property type="molecule type" value="Genomic_DNA"/>
</dbReference>
<comment type="caution">
    <text evidence="2">The sequence shown here is derived from an EMBL/GenBank/DDBJ whole genome shotgun (WGS) entry which is preliminary data.</text>
</comment>
<reference evidence="2 3" key="1">
    <citation type="journal article" date="2022" name="Nat. Ecol. Evol.">
        <title>A masculinizing supergene underlies an exaggerated male reproductive morph in a spider.</title>
        <authorList>
            <person name="Hendrickx F."/>
            <person name="De Corte Z."/>
            <person name="Sonet G."/>
            <person name="Van Belleghem S.M."/>
            <person name="Kostlbacher S."/>
            <person name="Vangestel C."/>
        </authorList>
    </citation>
    <scope>NUCLEOTIDE SEQUENCE [LARGE SCALE GENOMIC DNA]</scope>
    <source>
        <strain evidence="2">W744_W776</strain>
    </source>
</reference>
<evidence type="ECO:0008006" key="4">
    <source>
        <dbReference type="Google" id="ProtNLM"/>
    </source>
</evidence>